<protein>
    <submittedName>
        <fullName evidence="1">Uncharacterized protein</fullName>
    </submittedName>
</protein>
<name>A0ABD2PS08_9PLAT</name>
<dbReference type="AlphaFoldDB" id="A0ABD2PS08"/>
<comment type="caution">
    <text evidence="1">The sequence shown here is derived from an EMBL/GenBank/DDBJ whole genome shotgun (WGS) entry which is preliminary data.</text>
</comment>
<proteinExistence type="predicted"/>
<reference evidence="1 2" key="1">
    <citation type="submission" date="2024-11" db="EMBL/GenBank/DDBJ databases">
        <title>Adaptive evolution of stress response genes in parasites aligns with host niche diversity.</title>
        <authorList>
            <person name="Hahn C."/>
            <person name="Resl P."/>
        </authorList>
    </citation>
    <scope>NUCLEOTIDE SEQUENCE [LARGE SCALE GENOMIC DNA]</scope>
    <source>
        <strain evidence="1">EGGRZ-B1_66</strain>
        <tissue evidence="1">Body</tissue>
    </source>
</reference>
<keyword evidence="2" id="KW-1185">Reference proteome</keyword>
<dbReference type="EMBL" id="JBJKFK010003642">
    <property type="protein sequence ID" value="KAL3309682.1"/>
    <property type="molecule type" value="Genomic_DNA"/>
</dbReference>
<gene>
    <name evidence="1" type="ORF">Ciccas_011770</name>
</gene>
<dbReference type="Proteomes" id="UP001626550">
    <property type="component" value="Unassembled WGS sequence"/>
</dbReference>
<accession>A0ABD2PS08</accession>
<evidence type="ECO:0000313" key="2">
    <source>
        <dbReference type="Proteomes" id="UP001626550"/>
    </source>
</evidence>
<organism evidence="1 2">
    <name type="scientific">Cichlidogyrus casuarinus</name>
    <dbReference type="NCBI Taxonomy" id="1844966"/>
    <lineage>
        <taxon>Eukaryota</taxon>
        <taxon>Metazoa</taxon>
        <taxon>Spiralia</taxon>
        <taxon>Lophotrochozoa</taxon>
        <taxon>Platyhelminthes</taxon>
        <taxon>Monogenea</taxon>
        <taxon>Monopisthocotylea</taxon>
        <taxon>Dactylogyridea</taxon>
        <taxon>Ancyrocephalidae</taxon>
        <taxon>Cichlidogyrus</taxon>
    </lineage>
</organism>
<sequence>MESDRFCGSGVKIATEIKSTGPYLWLWYHVDDTSHSSGFKGVHHDFAAGNTKSKRGTDYIYRTMPVLRSGDNPSITTNNIITWYREHESKINPSKPVEFVIEIVTEKKKDGHNLSVSEANLLPYSQYSGAPLNVGYRLPHLSIQLEIDELTEFYLEQLQLKLMYLVFANLNDPTCSVNVVKMYGGFTLQEQGQSNSSVILRSYERWAGNVSDVKTPVMIPLEVTACYKPKLDPFVIPNGRGVVRIIWHPSYIRTKKEHDQVYMNKTSIDEVEDLEYVKQRGLPRIMILATPMG</sequence>
<evidence type="ECO:0000313" key="1">
    <source>
        <dbReference type="EMBL" id="KAL3309682.1"/>
    </source>
</evidence>